<keyword evidence="1" id="KW-1133">Transmembrane helix</keyword>
<accession>A0A224YIV2</accession>
<organism evidence="2">
    <name type="scientific">Rhipicephalus zambeziensis</name>
    <dbReference type="NCBI Taxonomy" id="60191"/>
    <lineage>
        <taxon>Eukaryota</taxon>
        <taxon>Metazoa</taxon>
        <taxon>Ecdysozoa</taxon>
        <taxon>Arthropoda</taxon>
        <taxon>Chelicerata</taxon>
        <taxon>Arachnida</taxon>
        <taxon>Acari</taxon>
        <taxon>Parasitiformes</taxon>
        <taxon>Ixodida</taxon>
        <taxon>Ixodoidea</taxon>
        <taxon>Ixodidae</taxon>
        <taxon>Rhipicephalinae</taxon>
        <taxon>Rhipicephalus</taxon>
        <taxon>Rhipicephalus</taxon>
    </lineage>
</organism>
<dbReference type="AlphaFoldDB" id="A0A224YIV2"/>
<dbReference type="EMBL" id="GFPF01003295">
    <property type="protein sequence ID" value="MAA14441.1"/>
    <property type="molecule type" value="Transcribed_RNA"/>
</dbReference>
<keyword evidence="1" id="KW-0472">Membrane</keyword>
<feature type="transmembrane region" description="Helical" evidence="1">
    <location>
        <begin position="106"/>
        <end position="126"/>
    </location>
</feature>
<sequence length="130" mass="14423">MSSAMQGCTQACFYICLCVSFLLCAGAALVDVCIIRATKINRIAWNCLFICHLHDLATFVGIYLPSLLTERLLIVIRPNCCNRLTSSALHGEEQYRMKANLKPSSGVQVFIEACHVLAPLSILFFFSSRC</sequence>
<proteinExistence type="predicted"/>
<keyword evidence="1" id="KW-0812">Transmembrane</keyword>
<evidence type="ECO:0000313" key="2">
    <source>
        <dbReference type="EMBL" id="MAA14441.1"/>
    </source>
</evidence>
<evidence type="ECO:0000256" key="1">
    <source>
        <dbReference type="SAM" id="Phobius"/>
    </source>
</evidence>
<reference evidence="2" key="1">
    <citation type="journal article" date="2017" name="Parasit. Vectors">
        <title>Sialotranscriptomics of Rhipicephalus zambeziensis reveals intricate expression profiles of secretory proteins and suggests tight temporal transcriptional regulation during blood-feeding.</title>
        <authorList>
            <person name="de Castro M.H."/>
            <person name="de Klerk D."/>
            <person name="Pienaar R."/>
            <person name="Rees D.J.G."/>
            <person name="Mans B.J."/>
        </authorList>
    </citation>
    <scope>NUCLEOTIDE SEQUENCE</scope>
    <source>
        <tissue evidence="2">Salivary glands</tissue>
    </source>
</reference>
<protein>
    <submittedName>
        <fullName evidence="2">Uncharacterized protein</fullName>
    </submittedName>
</protein>
<feature type="transmembrane region" description="Helical" evidence="1">
    <location>
        <begin position="12"/>
        <end position="37"/>
    </location>
</feature>
<name>A0A224YIV2_9ACAR</name>